<evidence type="ECO:0000256" key="13">
    <source>
        <dbReference type="ARBA" id="ARBA00023295"/>
    </source>
</evidence>
<comment type="cofactor">
    <cofactor evidence="15">
        <name>Zn(2+)</name>
        <dbReference type="ChEBI" id="CHEBI:29105"/>
    </cofactor>
    <text evidence="15">Binds 1 zinc ion per subunit.</text>
</comment>
<dbReference type="InterPro" id="IPR020629">
    <property type="entry name" value="FPG_Glyclase"/>
</dbReference>
<dbReference type="InterPro" id="IPR012319">
    <property type="entry name" value="FPG_cat"/>
</dbReference>
<dbReference type="EMBL" id="CP036290">
    <property type="protein sequence ID" value="QDU83571.1"/>
    <property type="molecule type" value="Genomic_DNA"/>
</dbReference>
<keyword evidence="12 15" id="KW-0511">Multifunctional enzyme</keyword>
<reference evidence="19 20" key="1">
    <citation type="submission" date="2019-02" db="EMBL/GenBank/DDBJ databases">
        <title>Deep-cultivation of Planctomycetes and their phenomic and genomic characterization uncovers novel biology.</title>
        <authorList>
            <person name="Wiegand S."/>
            <person name="Jogler M."/>
            <person name="Boedeker C."/>
            <person name="Pinto D."/>
            <person name="Vollmers J."/>
            <person name="Rivas-Marin E."/>
            <person name="Kohn T."/>
            <person name="Peeters S.H."/>
            <person name="Heuer A."/>
            <person name="Rast P."/>
            <person name="Oberbeckmann S."/>
            <person name="Bunk B."/>
            <person name="Jeske O."/>
            <person name="Meyerdierks A."/>
            <person name="Storesund J.E."/>
            <person name="Kallscheuer N."/>
            <person name="Luecker S."/>
            <person name="Lage O.M."/>
            <person name="Pohl T."/>
            <person name="Merkel B.J."/>
            <person name="Hornburger P."/>
            <person name="Mueller R.-W."/>
            <person name="Bruemmer F."/>
            <person name="Labrenz M."/>
            <person name="Spormann A.M."/>
            <person name="Op den Camp H."/>
            <person name="Overmann J."/>
            <person name="Amann R."/>
            <person name="Jetten M.S.M."/>
            <person name="Mascher T."/>
            <person name="Medema M.H."/>
            <person name="Devos D.P."/>
            <person name="Kaster A.-K."/>
            <person name="Ovreas L."/>
            <person name="Rohde M."/>
            <person name="Galperin M.Y."/>
            <person name="Jogler C."/>
        </authorList>
    </citation>
    <scope>NUCLEOTIDE SEQUENCE [LARGE SCALE GENOMIC DNA]</scope>
    <source>
        <strain evidence="19 20">Pla163</strain>
    </source>
</reference>
<comment type="caution">
    <text evidence="15">Lacks conserved residue(s) required for the propagation of feature annotation.</text>
</comment>
<dbReference type="Pfam" id="PF06827">
    <property type="entry name" value="zf-FPG_IleRS"/>
    <property type="match status" value="1"/>
</dbReference>
<dbReference type="InterPro" id="IPR010979">
    <property type="entry name" value="Ribosomal_uS13-like_H2TH"/>
</dbReference>
<dbReference type="EC" id="3.2.2.23" evidence="15"/>
<dbReference type="InterPro" id="IPR035937">
    <property type="entry name" value="FPG_N"/>
</dbReference>
<dbReference type="SMART" id="SM00898">
    <property type="entry name" value="Fapy_DNA_glyco"/>
    <property type="match status" value="1"/>
</dbReference>
<dbReference type="PROSITE" id="PS51066">
    <property type="entry name" value="ZF_FPG_2"/>
    <property type="match status" value="1"/>
</dbReference>
<evidence type="ECO:0000256" key="6">
    <source>
        <dbReference type="ARBA" id="ARBA00022771"/>
    </source>
</evidence>
<evidence type="ECO:0000256" key="1">
    <source>
        <dbReference type="ARBA" id="ARBA00001668"/>
    </source>
</evidence>
<evidence type="ECO:0000256" key="4">
    <source>
        <dbReference type="ARBA" id="ARBA00022723"/>
    </source>
</evidence>
<feature type="region of interest" description="Disordered" evidence="16">
    <location>
        <begin position="275"/>
        <end position="297"/>
    </location>
</feature>
<dbReference type="Proteomes" id="UP000319342">
    <property type="component" value="Chromosome"/>
</dbReference>
<keyword evidence="9 15" id="KW-0238">DNA-binding</keyword>
<evidence type="ECO:0000256" key="3">
    <source>
        <dbReference type="ARBA" id="ARBA00011245"/>
    </source>
</evidence>
<dbReference type="Pfam" id="PF01149">
    <property type="entry name" value="Fapy_DNA_glyco"/>
    <property type="match status" value="1"/>
</dbReference>
<evidence type="ECO:0000256" key="2">
    <source>
        <dbReference type="ARBA" id="ARBA00009409"/>
    </source>
</evidence>
<feature type="domain" description="FPG-type" evidence="17">
    <location>
        <begin position="238"/>
        <end position="272"/>
    </location>
</feature>
<gene>
    <name evidence="19" type="primary">mutM_2</name>
    <name evidence="15" type="synonym">fpg</name>
    <name evidence="15" type="synonym">mutM</name>
    <name evidence="19" type="ORF">Pla163_06700</name>
</gene>
<dbReference type="Pfam" id="PF06831">
    <property type="entry name" value="H2TH"/>
    <property type="match status" value="1"/>
</dbReference>
<dbReference type="SUPFAM" id="SSF46946">
    <property type="entry name" value="S13-like H2TH domain"/>
    <property type="match status" value="1"/>
</dbReference>
<feature type="binding site" evidence="15">
    <location>
        <position position="113"/>
    </location>
    <ligand>
        <name>DNA</name>
        <dbReference type="ChEBI" id="CHEBI:16991"/>
    </ligand>
</feature>
<dbReference type="GO" id="GO:0006284">
    <property type="term" value="P:base-excision repair"/>
    <property type="evidence" value="ECO:0007669"/>
    <property type="project" value="InterPro"/>
</dbReference>
<keyword evidence="5 15" id="KW-0227">DNA damage</keyword>
<name>A0A518CWF8_9BACT</name>
<evidence type="ECO:0000256" key="15">
    <source>
        <dbReference type="HAMAP-Rule" id="MF_00103"/>
    </source>
</evidence>
<keyword evidence="8 15" id="KW-0862">Zinc</keyword>
<feature type="binding site" evidence="15">
    <location>
        <position position="152"/>
    </location>
    <ligand>
        <name>DNA</name>
        <dbReference type="ChEBI" id="CHEBI:16991"/>
    </ligand>
</feature>
<dbReference type="Gene3D" id="1.10.8.50">
    <property type="match status" value="1"/>
</dbReference>
<evidence type="ECO:0000256" key="9">
    <source>
        <dbReference type="ARBA" id="ARBA00023125"/>
    </source>
</evidence>
<evidence type="ECO:0000313" key="19">
    <source>
        <dbReference type="EMBL" id="QDU83571.1"/>
    </source>
</evidence>
<dbReference type="GO" id="GO:0008270">
    <property type="term" value="F:zinc ion binding"/>
    <property type="evidence" value="ECO:0007669"/>
    <property type="project" value="UniProtKB-UniRule"/>
</dbReference>
<dbReference type="FunFam" id="1.10.8.50:FF:000003">
    <property type="entry name" value="Formamidopyrimidine-DNA glycosylase"/>
    <property type="match status" value="1"/>
</dbReference>
<evidence type="ECO:0000259" key="18">
    <source>
        <dbReference type="PROSITE" id="PS51068"/>
    </source>
</evidence>
<keyword evidence="11 15" id="KW-0456">Lyase</keyword>
<dbReference type="Gene3D" id="3.20.190.10">
    <property type="entry name" value="MutM-like, N-terminal"/>
    <property type="match status" value="1"/>
</dbReference>
<evidence type="ECO:0000256" key="16">
    <source>
        <dbReference type="SAM" id="MobiDB-lite"/>
    </source>
</evidence>
<comment type="similarity">
    <text evidence="2 15">Belongs to the FPG family.</text>
</comment>
<dbReference type="GO" id="GO:0003684">
    <property type="term" value="F:damaged DNA binding"/>
    <property type="evidence" value="ECO:0007669"/>
    <property type="project" value="InterPro"/>
</dbReference>
<dbReference type="PANTHER" id="PTHR22993:SF9">
    <property type="entry name" value="FORMAMIDOPYRIMIDINE-DNA GLYCOSYLASE"/>
    <property type="match status" value="1"/>
</dbReference>
<dbReference type="AlphaFoldDB" id="A0A518CWF8"/>
<dbReference type="CDD" id="cd08966">
    <property type="entry name" value="EcFpg-like_N"/>
    <property type="match status" value="1"/>
</dbReference>
<evidence type="ECO:0000256" key="10">
    <source>
        <dbReference type="ARBA" id="ARBA00023204"/>
    </source>
</evidence>
<feature type="active site" description="Schiff-base intermediate with DNA" evidence="15">
    <location>
        <position position="2"/>
    </location>
</feature>
<comment type="catalytic activity">
    <reaction evidence="1 15">
        <text>Hydrolysis of DNA containing ring-opened 7-methylguanine residues, releasing 2,6-diamino-4-hydroxy-5-(N-methyl)formamidopyrimidine.</text>
        <dbReference type="EC" id="3.2.2.23"/>
    </reaction>
</comment>
<evidence type="ECO:0000256" key="8">
    <source>
        <dbReference type="ARBA" id="ARBA00022833"/>
    </source>
</evidence>
<feature type="compositionally biased region" description="Basic residues" evidence="16">
    <location>
        <begin position="275"/>
        <end position="286"/>
    </location>
</feature>
<dbReference type="PANTHER" id="PTHR22993">
    <property type="entry name" value="FORMAMIDOPYRIMIDINE-DNA GLYCOSYLASE"/>
    <property type="match status" value="1"/>
</dbReference>
<comment type="subunit">
    <text evidence="3 15">Monomer.</text>
</comment>
<comment type="catalytic activity">
    <reaction evidence="14 15">
        <text>2'-deoxyribonucleotide-(2'-deoxyribose 5'-phosphate)-2'-deoxyribonucleotide-DNA = a 3'-end 2'-deoxyribonucleotide-(2,3-dehydro-2,3-deoxyribose 5'-phosphate)-DNA + a 5'-end 5'-phospho-2'-deoxyribonucleoside-DNA + H(+)</text>
        <dbReference type="Rhea" id="RHEA:66592"/>
        <dbReference type="Rhea" id="RHEA-COMP:13180"/>
        <dbReference type="Rhea" id="RHEA-COMP:16897"/>
        <dbReference type="Rhea" id="RHEA-COMP:17067"/>
        <dbReference type="ChEBI" id="CHEBI:15378"/>
        <dbReference type="ChEBI" id="CHEBI:136412"/>
        <dbReference type="ChEBI" id="CHEBI:157695"/>
        <dbReference type="ChEBI" id="CHEBI:167181"/>
        <dbReference type="EC" id="4.2.99.18"/>
    </reaction>
</comment>
<evidence type="ECO:0000256" key="11">
    <source>
        <dbReference type="ARBA" id="ARBA00023239"/>
    </source>
</evidence>
<dbReference type="HAMAP" id="MF_00103">
    <property type="entry name" value="Fapy_DNA_glycosyl"/>
    <property type="match status" value="1"/>
</dbReference>
<dbReference type="InterPro" id="IPR015886">
    <property type="entry name" value="H2TH_FPG"/>
</dbReference>
<feature type="active site" description="Proton donor; for delta-elimination activity" evidence="15">
    <location>
        <position position="262"/>
    </location>
</feature>
<evidence type="ECO:0000256" key="7">
    <source>
        <dbReference type="ARBA" id="ARBA00022801"/>
    </source>
</evidence>
<keyword evidence="4 15" id="KW-0479">Metal-binding</keyword>
<dbReference type="NCBIfam" id="NF002211">
    <property type="entry name" value="PRK01103.1"/>
    <property type="match status" value="1"/>
</dbReference>
<feature type="active site" description="Proton donor" evidence="15">
    <location>
        <position position="3"/>
    </location>
</feature>
<evidence type="ECO:0000256" key="12">
    <source>
        <dbReference type="ARBA" id="ARBA00023268"/>
    </source>
</evidence>
<dbReference type="SMART" id="SM01232">
    <property type="entry name" value="H2TH"/>
    <property type="match status" value="1"/>
</dbReference>
<evidence type="ECO:0000259" key="17">
    <source>
        <dbReference type="PROSITE" id="PS51066"/>
    </source>
</evidence>
<keyword evidence="20" id="KW-1185">Reference proteome</keyword>
<dbReference type="SUPFAM" id="SSF81624">
    <property type="entry name" value="N-terminal domain of MutM-like DNA repair proteins"/>
    <property type="match status" value="1"/>
</dbReference>
<keyword evidence="7 15" id="KW-0378">Hydrolase</keyword>
<feature type="active site" description="Proton donor; for beta-elimination activity" evidence="15">
    <location>
        <position position="59"/>
    </location>
</feature>
<keyword evidence="6 15" id="KW-0863">Zinc-finger</keyword>
<dbReference type="GO" id="GO:0140078">
    <property type="term" value="F:class I DNA-(apurinic or apyrimidinic site) endonuclease activity"/>
    <property type="evidence" value="ECO:0007669"/>
    <property type="project" value="UniProtKB-EC"/>
</dbReference>
<dbReference type="InterPro" id="IPR010663">
    <property type="entry name" value="Znf_FPG/IleRS"/>
</dbReference>
<feature type="domain" description="Formamidopyrimidine-DNA glycosylase catalytic" evidence="18">
    <location>
        <begin position="2"/>
        <end position="116"/>
    </location>
</feature>
<evidence type="ECO:0000256" key="14">
    <source>
        <dbReference type="ARBA" id="ARBA00044632"/>
    </source>
</evidence>
<sequence>MPELPEVETVVRQIAPGVEKRTIRGLDLYWARTLSGGTRARVERAIVGARIARSYRRAKWIVFELAAGRGALLVHLRMTGRLFVRATKEPASDYVRLSLALSGGKRLDFEDVRKFGRVHWCADPNEVFESLGPEPLADDFTAEDLHMALTSRRRMLKPLLLDQTVVAGLGNIYVDETLFASGLHPLTASDRLGRADTERIHTNMRRILARAIECQGSSFDVFYRTPEGQPGRFQDEFLAYGRDGRPCRNCGTELIKLTVAQRGTHVCPVCQPKPRRRRVAKKKRTARRTDTTSTSRP</sequence>
<keyword evidence="13 15" id="KW-0326">Glycosidase</keyword>
<proteinExistence type="inferred from homology"/>
<comment type="function">
    <text evidence="15">Involved in base excision repair of DNA damaged by oxidation or by mutagenic agents. Acts as DNA glycosylase that recognizes and removes damaged bases. Has a preference for oxidized purines, such as 7,8-dihydro-8-oxoguanine (8-oxoG). Has AP (apurinic/apyrimidinic) lyase activity and introduces nicks in the DNA strand. Cleaves the DNA backbone by beta-delta elimination to generate a single-strand break at the site of the removed base with both 3'- and 5'-phosphates.</text>
</comment>
<organism evidence="19 20">
    <name type="scientific">Rohdeia mirabilis</name>
    <dbReference type="NCBI Taxonomy" id="2528008"/>
    <lineage>
        <taxon>Bacteria</taxon>
        <taxon>Pseudomonadati</taxon>
        <taxon>Planctomycetota</taxon>
        <taxon>Planctomycetia</taxon>
        <taxon>Planctomycetia incertae sedis</taxon>
        <taxon>Rohdeia</taxon>
    </lineage>
</organism>
<dbReference type="RefSeq" id="WP_145183504.1">
    <property type="nucleotide sequence ID" value="NZ_CP036290.1"/>
</dbReference>
<accession>A0A518CWF8</accession>
<dbReference type="NCBIfam" id="TIGR00577">
    <property type="entry name" value="fpg"/>
    <property type="match status" value="1"/>
</dbReference>
<dbReference type="InterPro" id="IPR000214">
    <property type="entry name" value="Znf_DNA_glyclase/AP_lyase"/>
</dbReference>
<evidence type="ECO:0000256" key="5">
    <source>
        <dbReference type="ARBA" id="ARBA00022763"/>
    </source>
</evidence>
<keyword evidence="10 15" id="KW-0234">DNA repair</keyword>
<dbReference type="SUPFAM" id="SSF57716">
    <property type="entry name" value="Glucocorticoid receptor-like (DNA-binding domain)"/>
    <property type="match status" value="1"/>
</dbReference>
<evidence type="ECO:0000313" key="20">
    <source>
        <dbReference type="Proteomes" id="UP000319342"/>
    </source>
</evidence>
<dbReference type="EC" id="4.2.99.18" evidence="15"/>
<dbReference type="OrthoDB" id="9800855at2"/>
<dbReference type="PROSITE" id="PS51068">
    <property type="entry name" value="FPG_CAT"/>
    <property type="match status" value="1"/>
</dbReference>
<dbReference type="GO" id="GO:0034039">
    <property type="term" value="F:8-oxo-7,8-dihydroguanine DNA N-glycosylase activity"/>
    <property type="evidence" value="ECO:0007669"/>
    <property type="project" value="TreeGrafter"/>
</dbReference>
<protein>
    <recommendedName>
        <fullName evidence="15">Formamidopyrimidine-DNA glycosylase</fullName>
        <shortName evidence="15">Fapy-DNA glycosylase</shortName>
        <ecNumber evidence="15">3.2.2.23</ecNumber>
    </recommendedName>
    <alternativeName>
        <fullName evidence="15">DNA-(apurinic or apyrimidinic site) lyase MutM</fullName>
        <shortName evidence="15">AP lyase MutM</shortName>
        <ecNumber evidence="15">4.2.99.18</ecNumber>
    </alternativeName>
</protein>